<sequence>MRFPITVLRAVTLAPALLVSFVLTVVVCALLPPALGLVAFMAAGGVLVALALGQLQEPAIAALTRSRPATEADFRVMAPVLAELGSRGLDVGALFVRRTQRPSTPVATAIGRRTVVVSPGLVEATYRGGVTGAEAAAALAHAVGRRQAIRPRLELALLAATTPWRLMVATFRGVGRAFAWLPFMRLAWTLRGAVGVICVVQSVAEDRAWAGLLGAAVIALTYLVPAAGRRIELHAEAEADQFVVSLGFGPVLAGLLRRYGHPMTLERMQRLETAVQPQRPQLHLVHRWAFSRSTGPLRRRMWSGAQAVAAVSQVDRVFAQGAPGAGSNAPDRLGPPSRGEHVAHHTRPHVHSTRHSACNYRSGAIQASGRQRPRGPG</sequence>
<accession>A0ABW2N8G7</accession>
<organism evidence="3 4">
    <name type="scientific">Nocardioides astragali</name>
    <dbReference type="NCBI Taxonomy" id="1776736"/>
    <lineage>
        <taxon>Bacteria</taxon>
        <taxon>Bacillati</taxon>
        <taxon>Actinomycetota</taxon>
        <taxon>Actinomycetes</taxon>
        <taxon>Propionibacteriales</taxon>
        <taxon>Nocardioidaceae</taxon>
        <taxon>Nocardioides</taxon>
    </lineage>
</organism>
<evidence type="ECO:0008006" key="5">
    <source>
        <dbReference type="Google" id="ProtNLM"/>
    </source>
</evidence>
<keyword evidence="4" id="KW-1185">Reference proteome</keyword>
<feature type="compositionally biased region" description="Basic residues" evidence="1">
    <location>
        <begin position="344"/>
        <end position="354"/>
    </location>
</feature>
<evidence type="ECO:0000313" key="4">
    <source>
        <dbReference type="Proteomes" id="UP001596524"/>
    </source>
</evidence>
<gene>
    <name evidence="3" type="ORF">ACFQO6_18230</name>
</gene>
<proteinExistence type="predicted"/>
<evidence type="ECO:0000313" key="3">
    <source>
        <dbReference type="EMBL" id="MFC7362215.1"/>
    </source>
</evidence>
<comment type="caution">
    <text evidence="3">The sequence shown here is derived from an EMBL/GenBank/DDBJ whole genome shotgun (WGS) entry which is preliminary data.</text>
</comment>
<protein>
    <recommendedName>
        <fullName evidence="5">Peptidase M48 domain-containing protein</fullName>
    </recommendedName>
</protein>
<name>A0ABW2N8G7_9ACTN</name>
<keyword evidence="2" id="KW-1133">Transmembrane helix</keyword>
<evidence type="ECO:0000256" key="1">
    <source>
        <dbReference type="SAM" id="MobiDB-lite"/>
    </source>
</evidence>
<keyword evidence="2" id="KW-0812">Transmembrane</keyword>
<dbReference type="RefSeq" id="WP_255892054.1">
    <property type="nucleotide sequence ID" value="NZ_JAFMZM010000005.1"/>
</dbReference>
<keyword evidence="2" id="KW-0472">Membrane</keyword>
<feature type="transmembrane region" description="Helical" evidence="2">
    <location>
        <begin position="38"/>
        <end position="55"/>
    </location>
</feature>
<dbReference type="Proteomes" id="UP001596524">
    <property type="component" value="Unassembled WGS sequence"/>
</dbReference>
<reference evidence="4" key="1">
    <citation type="journal article" date="2019" name="Int. J. Syst. Evol. Microbiol.">
        <title>The Global Catalogue of Microorganisms (GCM) 10K type strain sequencing project: providing services to taxonomists for standard genome sequencing and annotation.</title>
        <authorList>
            <consortium name="The Broad Institute Genomics Platform"/>
            <consortium name="The Broad Institute Genome Sequencing Center for Infectious Disease"/>
            <person name="Wu L."/>
            <person name="Ma J."/>
        </authorList>
    </citation>
    <scope>NUCLEOTIDE SEQUENCE [LARGE SCALE GENOMIC DNA]</scope>
    <source>
        <strain evidence="4">FCH27</strain>
    </source>
</reference>
<dbReference type="EMBL" id="JBHTCH010000021">
    <property type="protein sequence ID" value="MFC7362215.1"/>
    <property type="molecule type" value="Genomic_DNA"/>
</dbReference>
<evidence type="ECO:0000256" key="2">
    <source>
        <dbReference type="SAM" id="Phobius"/>
    </source>
</evidence>
<feature type="region of interest" description="Disordered" evidence="1">
    <location>
        <begin position="320"/>
        <end position="377"/>
    </location>
</feature>